<protein>
    <submittedName>
        <fullName evidence="4">SDR family NAD(P)-dependent oxidoreductase</fullName>
    </submittedName>
</protein>
<dbReference type="Gene3D" id="3.40.50.720">
    <property type="entry name" value="NAD(P)-binding Rossmann-like Domain"/>
    <property type="match status" value="1"/>
</dbReference>
<dbReference type="PIRSF" id="PIRSF000126">
    <property type="entry name" value="11-beta-HSD1"/>
    <property type="match status" value="1"/>
</dbReference>
<gene>
    <name evidence="4" type="ORF">GL267_03705</name>
</gene>
<dbReference type="PANTHER" id="PTHR43086:SF3">
    <property type="entry name" value="NADP-DEPENDENT 3-HYDROXY ACID DEHYDROGENASE YDFG"/>
    <property type="match status" value="1"/>
</dbReference>
<organism evidence="4">
    <name type="scientific">Acidithiobacillus ferrianus</name>
    <dbReference type="NCBI Taxonomy" id="2678518"/>
    <lineage>
        <taxon>Bacteria</taxon>
        <taxon>Pseudomonadati</taxon>
        <taxon>Pseudomonadota</taxon>
        <taxon>Acidithiobacillia</taxon>
        <taxon>Acidithiobacillales</taxon>
        <taxon>Acidithiobacillaceae</taxon>
        <taxon>Acidithiobacillus</taxon>
    </lineage>
</organism>
<dbReference type="AlphaFoldDB" id="A0A845UAV5"/>
<dbReference type="InterPro" id="IPR036291">
    <property type="entry name" value="NAD(P)-bd_dom_sf"/>
</dbReference>
<evidence type="ECO:0000256" key="1">
    <source>
        <dbReference type="ARBA" id="ARBA00006484"/>
    </source>
</evidence>
<name>A0A845UAV5_9PROT</name>
<evidence type="ECO:0000256" key="3">
    <source>
        <dbReference type="RuleBase" id="RU000363"/>
    </source>
</evidence>
<sequence length="268" mass="28720">MRRCKLINYKGTALVTGASSGIGASFARVLAERGMDVVLVARSMEKLEALAVELARKYSIRADAISIDLNDPGGADRLFHETEARGIQVTMLINNAGFATYGPFETLDPAREQAQIMVNVCALTGLARLYLPDLLKNPGSAMVNVASTAAFQPLPYMAVYGATKAFVLSFSEALWAQFQGTNVSVLALCPGPVKTGFAEIVGAAEAVVGKQDSPEFVVRKALRALENGNSFTIPRLSQYLLSGLSRLLPRHMVASISGRVLRPRTVTT</sequence>
<dbReference type="Pfam" id="PF00106">
    <property type="entry name" value="adh_short"/>
    <property type="match status" value="1"/>
</dbReference>
<keyword evidence="2" id="KW-0560">Oxidoreductase</keyword>
<proteinExistence type="inferred from homology"/>
<dbReference type="PRINTS" id="PR00080">
    <property type="entry name" value="SDRFAMILY"/>
</dbReference>
<dbReference type="PRINTS" id="PR00081">
    <property type="entry name" value="GDHRDH"/>
</dbReference>
<dbReference type="EMBL" id="WNJL01000015">
    <property type="protein sequence ID" value="NDU41780.1"/>
    <property type="molecule type" value="Genomic_DNA"/>
</dbReference>
<dbReference type="GO" id="GO:0016491">
    <property type="term" value="F:oxidoreductase activity"/>
    <property type="evidence" value="ECO:0007669"/>
    <property type="project" value="UniProtKB-KW"/>
</dbReference>
<evidence type="ECO:0000313" key="4">
    <source>
        <dbReference type="EMBL" id="NDU41780.1"/>
    </source>
</evidence>
<reference evidence="4" key="1">
    <citation type="submission" date="2019-11" db="EMBL/GenBank/DDBJ databases">
        <title>Acidithiobacillus ferrianus sp. nov.: a facultatively anaerobic and extremely acidophilic chemolithoautotroph.</title>
        <authorList>
            <person name="Norris P.R."/>
            <person name="Falagan C."/>
            <person name="Moya-Beltran A."/>
            <person name="Castro M."/>
            <person name="Quatrini R."/>
            <person name="Johnson D.B."/>
        </authorList>
    </citation>
    <scope>NUCLEOTIDE SEQUENCE [LARGE SCALE GENOMIC DNA]</scope>
    <source>
        <strain evidence="4">MG</strain>
    </source>
</reference>
<comment type="caution">
    <text evidence="4">The sequence shown here is derived from an EMBL/GenBank/DDBJ whole genome shotgun (WGS) entry which is preliminary data.</text>
</comment>
<accession>A0A845UAV5</accession>
<evidence type="ECO:0000256" key="2">
    <source>
        <dbReference type="ARBA" id="ARBA00023002"/>
    </source>
</evidence>
<dbReference type="InterPro" id="IPR002347">
    <property type="entry name" value="SDR_fam"/>
</dbReference>
<dbReference type="PANTHER" id="PTHR43086">
    <property type="entry name" value="VERY-LONG-CHAIN 3-OXOOACYL-COA REDUCTASE"/>
    <property type="match status" value="1"/>
</dbReference>
<dbReference type="SUPFAM" id="SSF51735">
    <property type="entry name" value="NAD(P)-binding Rossmann-fold domains"/>
    <property type="match status" value="1"/>
</dbReference>
<comment type="similarity">
    <text evidence="1 3">Belongs to the short-chain dehydrogenases/reductases (SDR) family.</text>
</comment>